<feature type="transmembrane region" description="Helical" evidence="2">
    <location>
        <begin position="106"/>
        <end position="127"/>
    </location>
</feature>
<evidence type="ECO:0000313" key="3">
    <source>
        <dbReference type="EMBL" id="MCW1913653.1"/>
    </source>
</evidence>
<reference evidence="3" key="1">
    <citation type="submission" date="2022-10" db="EMBL/GenBank/DDBJ databases">
        <title>Luteolibacter sp. GHJ8, whole genome shotgun sequencing project.</title>
        <authorList>
            <person name="Zhao G."/>
            <person name="Shen L."/>
        </authorList>
    </citation>
    <scope>NUCLEOTIDE SEQUENCE</scope>
    <source>
        <strain evidence="3">GHJ8</strain>
    </source>
</reference>
<dbReference type="EMBL" id="JAPDDR010000004">
    <property type="protein sequence ID" value="MCW1913653.1"/>
    <property type="molecule type" value="Genomic_DNA"/>
</dbReference>
<dbReference type="RefSeq" id="WP_264513156.1">
    <property type="nucleotide sequence ID" value="NZ_JAPDDR010000004.1"/>
</dbReference>
<gene>
    <name evidence="3" type="ORF">OJ996_08705</name>
</gene>
<feature type="transmembrane region" description="Helical" evidence="2">
    <location>
        <begin position="133"/>
        <end position="156"/>
    </location>
</feature>
<dbReference type="Proteomes" id="UP001165653">
    <property type="component" value="Unassembled WGS sequence"/>
</dbReference>
<protein>
    <recommendedName>
        <fullName evidence="5">SPW repeat-containing protein</fullName>
    </recommendedName>
</protein>
<name>A0ABT3G1F2_9BACT</name>
<evidence type="ECO:0000313" key="4">
    <source>
        <dbReference type="Proteomes" id="UP001165653"/>
    </source>
</evidence>
<evidence type="ECO:0000256" key="2">
    <source>
        <dbReference type="SAM" id="Phobius"/>
    </source>
</evidence>
<evidence type="ECO:0000256" key="1">
    <source>
        <dbReference type="SAM" id="MobiDB-lite"/>
    </source>
</evidence>
<evidence type="ECO:0008006" key="5">
    <source>
        <dbReference type="Google" id="ProtNLM"/>
    </source>
</evidence>
<keyword evidence="2" id="KW-0812">Transmembrane</keyword>
<feature type="transmembrane region" description="Helical" evidence="2">
    <location>
        <begin position="79"/>
        <end position="99"/>
    </location>
</feature>
<keyword evidence="2" id="KW-1133">Transmembrane helix</keyword>
<comment type="caution">
    <text evidence="3">The sequence shown here is derived from an EMBL/GenBank/DDBJ whole genome shotgun (WGS) entry which is preliminary data.</text>
</comment>
<feature type="region of interest" description="Disordered" evidence="1">
    <location>
        <begin position="1"/>
        <end position="37"/>
    </location>
</feature>
<organism evidence="3 4">
    <name type="scientific">Luteolibacter rhizosphaerae</name>
    <dbReference type="NCBI Taxonomy" id="2989719"/>
    <lineage>
        <taxon>Bacteria</taxon>
        <taxon>Pseudomonadati</taxon>
        <taxon>Verrucomicrobiota</taxon>
        <taxon>Verrucomicrobiia</taxon>
        <taxon>Verrucomicrobiales</taxon>
        <taxon>Verrucomicrobiaceae</taxon>
        <taxon>Luteolibacter</taxon>
    </lineage>
</organism>
<feature type="transmembrane region" description="Helical" evidence="2">
    <location>
        <begin position="46"/>
        <end position="67"/>
    </location>
</feature>
<accession>A0ABT3G1F2</accession>
<proteinExistence type="predicted"/>
<keyword evidence="2" id="KW-0472">Membrane</keyword>
<keyword evidence="4" id="KW-1185">Reference proteome</keyword>
<sequence length="160" mass="16874">MDFSQDPEHESFMTGSRESDHTDRVTEERTVTRRSPGMWTGSKEGILTTVIAFGGALLFGGAAGSWFAPGDSGWPMQGLVMALGSIAMAFVVSLCGSLFVNRNAIFWGMGMPLLVYVTGTIFALLSAHTGAGLFVWGAPVFLGLAVAAGVMTAYAVDRAE</sequence>
<feature type="compositionally biased region" description="Basic and acidic residues" evidence="1">
    <location>
        <begin position="1"/>
        <end position="31"/>
    </location>
</feature>